<gene>
    <name evidence="1" type="ORF">Fmac_018493</name>
</gene>
<evidence type="ECO:0000313" key="1">
    <source>
        <dbReference type="EMBL" id="KAL2330912.1"/>
    </source>
</evidence>
<dbReference type="Proteomes" id="UP001603857">
    <property type="component" value="Unassembled WGS sequence"/>
</dbReference>
<name>A0ABD1M541_9FABA</name>
<reference evidence="1 2" key="1">
    <citation type="submission" date="2024-08" db="EMBL/GenBank/DDBJ databases">
        <title>Insights into the chromosomal genome structure of Flemingia macrophylla.</title>
        <authorList>
            <person name="Ding Y."/>
            <person name="Zhao Y."/>
            <person name="Bi W."/>
            <person name="Wu M."/>
            <person name="Zhao G."/>
            <person name="Gong Y."/>
            <person name="Li W."/>
            <person name="Zhang P."/>
        </authorList>
    </citation>
    <scope>NUCLEOTIDE SEQUENCE [LARGE SCALE GENOMIC DNA]</scope>
    <source>
        <strain evidence="1">DYQJB</strain>
        <tissue evidence="1">Leaf</tissue>
    </source>
</reference>
<protein>
    <submittedName>
        <fullName evidence="1">Uncharacterized protein</fullName>
    </submittedName>
</protein>
<accession>A0ABD1M541</accession>
<dbReference type="AlphaFoldDB" id="A0ABD1M541"/>
<keyword evidence="2" id="KW-1185">Reference proteome</keyword>
<organism evidence="1 2">
    <name type="scientific">Flemingia macrophylla</name>
    <dbReference type="NCBI Taxonomy" id="520843"/>
    <lineage>
        <taxon>Eukaryota</taxon>
        <taxon>Viridiplantae</taxon>
        <taxon>Streptophyta</taxon>
        <taxon>Embryophyta</taxon>
        <taxon>Tracheophyta</taxon>
        <taxon>Spermatophyta</taxon>
        <taxon>Magnoliopsida</taxon>
        <taxon>eudicotyledons</taxon>
        <taxon>Gunneridae</taxon>
        <taxon>Pentapetalae</taxon>
        <taxon>rosids</taxon>
        <taxon>fabids</taxon>
        <taxon>Fabales</taxon>
        <taxon>Fabaceae</taxon>
        <taxon>Papilionoideae</taxon>
        <taxon>50 kb inversion clade</taxon>
        <taxon>NPAAA clade</taxon>
        <taxon>indigoferoid/millettioid clade</taxon>
        <taxon>Phaseoleae</taxon>
        <taxon>Flemingia</taxon>
    </lineage>
</organism>
<proteinExistence type="predicted"/>
<evidence type="ECO:0000313" key="2">
    <source>
        <dbReference type="Proteomes" id="UP001603857"/>
    </source>
</evidence>
<comment type="caution">
    <text evidence="1">The sequence shown here is derived from an EMBL/GenBank/DDBJ whole genome shotgun (WGS) entry which is preliminary data.</text>
</comment>
<dbReference type="EMBL" id="JBGMDY010000006">
    <property type="protein sequence ID" value="KAL2330912.1"/>
    <property type="molecule type" value="Genomic_DNA"/>
</dbReference>
<sequence length="57" mass="6852">MLGRALSHHKHNAIKPYMMQKHMHATYCYFLALFVLHNRFTQTSERKCKRRGGKVDY</sequence>